<comment type="catalytic activity">
    <reaction evidence="7">
        <text>L-aspartate + L-glutamine + ATP + H2O = L-asparagine + L-glutamate + AMP + diphosphate + H(+)</text>
        <dbReference type="Rhea" id="RHEA:12228"/>
        <dbReference type="ChEBI" id="CHEBI:15377"/>
        <dbReference type="ChEBI" id="CHEBI:15378"/>
        <dbReference type="ChEBI" id="CHEBI:29985"/>
        <dbReference type="ChEBI" id="CHEBI:29991"/>
        <dbReference type="ChEBI" id="CHEBI:30616"/>
        <dbReference type="ChEBI" id="CHEBI:33019"/>
        <dbReference type="ChEBI" id="CHEBI:58048"/>
        <dbReference type="ChEBI" id="CHEBI:58359"/>
        <dbReference type="ChEBI" id="CHEBI:456215"/>
        <dbReference type="EC" id="6.3.5.4"/>
    </reaction>
</comment>
<evidence type="ECO:0000313" key="9">
    <source>
        <dbReference type="EMBL" id="MDT0631224.1"/>
    </source>
</evidence>
<keyword evidence="4" id="KW-0547">Nucleotide-binding</keyword>
<comment type="pathway">
    <text evidence="1">Amino-acid biosynthesis; L-asparagine biosynthesis; L-asparagine from L-aspartate (L-Gln route): step 1/1.</text>
</comment>
<evidence type="ECO:0000256" key="1">
    <source>
        <dbReference type="ARBA" id="ARBA00005187"/>
    </source>
</evidence>
<dbReference type="InterPro" id="IPR014729">
    <property type="entry name" value="Rossmann-like_a/b/a_fold"/>
</dbReference>
<reference evidence="9 10" key="1">
    <citation type="submission" date="2023-09" db="EMBL/GenBank/DDBJ databases">
        <authorList>
            <person name="Rey-Velasco X."/>
        </authorList>
    </citation>
    <scope>NUCLEOTIDE SEQUENCE [LARGE SCALE GENOMIC DNA]</scope>
    <source>
        <strain evidence="9 10">F394</strain>
    </source>
</reference>
<comment type="similarity">
    <text evidence="2">Belongs to the asparagine synthetase family.</text>
</comment>
<keyword evidence="10" id="KW-1185">Reference proteome</keyword>
<dbReference type="PANTHER" id="PTHR43284:SF1">
    <property type="entry name" value="ASPARAGINE SYNTHETASE"/>
    <property type="match status" value="1"/>
</dbReference>
<evidence type="ECO:0000256" key="4">
    <source>
        <dbReference type="ARBA" id="ARBA00022741"/>
    </source>
</evidence>
<gene>
    <name evidence="9" type="ORF">RM540_05620</name>
</gene>
<organism evidence="9 10">
    <name type="scientific">Rubrivirga litoralis</name>
    <dbReference type="NCBI Taxonomy" id="3075598"/>
    <lineage>
        <taxon>Bacteria</taxon>
        <taxon>Pseudomonadati</taxon>
        <taxon>Rhodothermota</taxon>
        <taxon>Rhodothermia</taxon>
        <taxon>Rhodothermales</taxon>
        <taxon>Rubricoccaceae</taxon>
        <taxon>Rubrivirga</taxon>
    </lineage>
</organism>
<evidence type="ECO:0000256" key="2">
    <source>
        <dbReference type="ARBA" id="ARBA00005752"/>
    </source>
</evidence>
<dbReference type="SUPFAM" id="SSF56235">
    <property type="entry name" value="N-terminal nucleophile aminohydrolases (Ntn hydrolases)"/>
    <property type="match status" value="1"/>
</dbReference>
<dbReference type="CDD" id="cd00712">
    <property type="entry name" value="AsnB"/>
    <property type="match status" value="1"/>
</dbReference>
<evidence type="ECO:0000313" key="10">
    <source>
        <dbReference type="Proteomes" id="UP001267426"/>
    </source>
</evidence>
<dbReference type="SUPFAM" id="SSF52402">
    <property type="entry name" value="Adenine nucleotide alpha hydrolases-like"/>
    <property type="match status" value="1"/>
</dbReference>
<dbReference type="InterPro" id="IPR051786">
    <property type="entry name" value="ASN_synthetase/amidase"/>
</dbReference>
<dbReference type="Pfam" id="PF00733">
    <property type="entry name" value="Asn_synthase"/>
    <property type="match status" value="2"/>
</dbReference>
<dbReference type="Gene3D" id="3.40.50.620">
    <property type="entry name" value="HUPs"/>
    <property type="match status" value="2"/>
</dbReference>
<evidence type="ECO:0000256" key="3">
    <source>
        <dbReference type="ARBA" id="ARBA00012737"/>
    </source>
</evidence>
<dbReference type="InterPro" id="IPR033738">
    <property type="entry name" value="AsnB_N"/>
</dbReference>
<dbReference type="EMBL" id="JAVRHT010000009">
    <property type="protein sequence ID" value="MDT0631224.1"/>
    <property type="molecule type" value="Genomic_DNA"/>
</dbReference>
<accession>A0ABU3BPL6</accession>
<keyword evidence="6" id="KW-0315">Glutamine amidotransferase</keyword>
<dbReference type="Pfam" id="PF13537">
    <property type="entry name" value="GATase_7"/>
    <property type="match status" value="1"/>
</dbReference>
<evidence type="ECO:0000256" key="7">
    <source>
        <dbReference type="ARBA" id="ARBA00048741"/>
    </source>
</evidence>
<dbReference type="RefSeq" id="WP_311662567.1">
    <property type="nucleotide sequence ID" value="NZ_JAVRHT010000009.1"/>
</dbReference>
<dbReference type="InterPro" id="IPR029055">
    <property type="entry name" value="Ntn_hydrolases_N"/>
</dbReference>
<dbReference type="InterPro" id="IPR006426">
    <property type="entry name" value="Asn_synth_AEB"/>
</dbReference>
<comment type="caution">
    <text evidence="9">The sequence shown here is derived from an EMBL/GenBank/DDBJ whole genome shotgun (WGS) entry which is preliminary data.</text>
</comment>
<evidence type="ECO:0000256" key="6">
    <source>
        <dbReference type="ARBA" id="ARBA00022962"/>
    </source>
</evidence>
<dbReference type="InterPro" id="IPR017932">
    <property type="entry name" value="GATase_2_dom"/>
</dbReference>
<protein>
    <recommendedName>
        <fullName evidence="3">asparagine synthase (glutamine-hydrolyzing)</fullName>
        <ecNumber evidence="3">6.3.5.4</ecNumber>
    </recommendedName>
</protein>
<dbReference type="PROSITE" id="PS51278">
    <property type="entry name" value="GATASE_TYPE_2"/>
    <property type="match status" value="1"/>
</dbReference>
<dbReference type="PANTHER" id="PTHR43284">
    <property type="entry name" value="ASPARAGINE SYNTHETASE (GLUTAMINE-HYDROLYZING)"/>
    <property type="match status" value="1"/>
</dbReference>
<dbReference type="InterPro" id="IPR001962">
    <property type="entry name" value="Asn_synthase"/>
</dbReference>
<keyword evidence="5" id="KW-0067">ATP-binding</keyword>
<dbReference type="NCBIfam" id="NF033535">
    <property type="entry name" value="lass_lactam_cya"/>
    <property type="match status" value="1"/>
</dbReference>
<dbReference type="PIRSF" id="PIRSF001589">
    <property type="entry name" value="Asn_synthetase_glu-h"/>
    <property type="match status" value="1"/>
</dbReference>
<feature type="domain" description="Glutamine amidotransferase type-2" evidence="8">
    <location>
        <begin position="2"/>
        <end position="216"/>
    </location>
</feature>
<evidence type="ECO:0000256" key="5">
    <source>
        <dbReference type="ARBA" id="ARBA00022840"/>
    </source>
</evidence>
<dbReference type="Gene3D" id="3.60.20.10">
    <property type="entry name" value="Glutamine Phosphoribosylpyrophosphate, subunit 1, domain 1"/>
    <property type="match status" value="1"/>
</dbReference>
<proteinExistence type="inferred from homology"/>
<sequence>MSAVAGVVRFDGAPVAAPDAERMAATMRHRGPDTDGAWSDGVAALAHRALHTTPESLHERLPLVRGPLALVADARVDDRDALASRLRRSLHELGLPAQGAPLTDADLLLAAYAEWGEDCPDHVLGDFSFAVWDGRRRRLFCAKDPFGTRPLYYAHRPGEWIAFASATRPLGEFVSGERDEVFLADRLLGYPGDPARTPLRGVQSLLGGHALSADHRGVRVWQHFTVRPDPGVGAGWSDEDYAAGFRERFEESVRARSRSAFPVGADLSGGLDSSSVTVVARDILREEGRGPLHTFSTVHDDIPELDEREYIQAVVDQGGVVSHVSQAAPLSPMAALDEIVPLVDDDLMLGAHFTMWANLKAGRAAGVRTVLSGYDGDTVVMHGRPRLRELADAGDWAAFGRETRALETRYSRASHRQPFEDVLASAAELFLHYGVGALDVAAENTPPWAFLRQLRGAQREARANPRGIAKRVWKRAVTPGPVLRLARAWKRPGTGQLSERAVEMAQPFADLASVRERVGRAMSETDPFTFQSVAGDHRVGLERLSLGRTGGLFSLLAGACGIEVAHPFFDRRLVEYSLALPADQKLRDGWTRYVLRRAMDDVLPESVAWRVGKANFAPAFHHAWFGLDGDRARSLLDRPGDGAAIVDMGRLRRGFEENASGSLDEVGATVLGLTVLHWAGAAGEDVVGDEAADPTPPRPQND</sequence>
<evidence type="ECO:0000259" key="8">
    <source>
        <dbReference type="PROSITE" id="PS51278"/>
    </source>
</evidence>
<name>A0ABU3BPL6_9BACT</name>
<dbReference type="EC" id="6.3.5.4" evidence="3"/>
<dbReference type="Proteomes" id="UP001267426">
    <property type="component" value="Unassembled WGS sequence"/>
</dbReference>